<dbReference type="OrthoDB" id="410104at2759"/>
<sequence>MGKVFFSVFAARLSSWRSLTAVCPPFKKSLEIEGHVEHNFLLDQATVKAKSAPGPTSLSPGERLWLIPPPLSLNHCMLLGSELVSNIISSLYSGASSEIRCGAGWTPPIPMEAGVHQGFPQCHSF</sequence>
<name>A0A8X6L863_TRICU</name>
<organism evidence="1 2">
    <name type="scientific">Trichonephila clavata</name>
    <name type="common">Joro spider</name>
    <name type="synonym">Nephila clavata</name>
    <dbReference type="NCBI Taxonomy" id="2740835"/>
    <lineage>
        <taxon>Eukaryota</taxon>
        <taxon>Metazoa</taxon>
        <taxon>Ecdysozoa</taxon>
        <taxon>Arthropoda</taxon>
        <taxon>Chelicerata</taxon>
        <taxon>Arachnida</taxon>
        <taxon>Araneae</taxon>
        <taxon>Araneomorphae</taxon>
        <taxon>Entelegynae</taxon>
        <taxon>Araneoidea</taxon>
        <taxon>Nephilidae</taxon>
        <taxon>Trichonephila</taxon>
    </lineage>
</organism>
<dbReference type="EMBL" id="BMAO01015071">
    <property type="protein sequence ID" value="GFQ99081.1"/>
    <property type="molecule type" value="Genomic_DNA"/>
</dbReference>
<accession>A0A8X6L863</accession>
<protein>
    <submittedName>
        <fullName evidence="1">Uncharacterized protein</fullName>
    </submittedName>
</protein>
<keyword evidence="2" id="KW-1185">Reference proteome</keyword>
<dbReference type="Proteomes" id="UP000887116">
    <property type="component" value="Unassembled WGS sequence"/>
</dbReference>
<reference evidence="1" key="1">
    <citation type="submission" date="2020-07" db="EMBL/GenBank/DDBJ databases">
        <title>Multicomponent nature underlies the extraordinary mechanical properties of spider dragline silk.</title>
        <authorList>
            <person name="Kono N."/>
            <person name="Nakamura H."/>
            <person name="Mori M."/>
            <person name="Yoshida Y."/>
            <person name="Ohtoshi R."/>
            <person name="Malay A.D."/>
            <person name="Moran D.A.P."/>
            <person name="Tomita M."/>
            <person name="Numata K."/>
            <person name="Arakawa K."/>
        </authorList>
    </citation>
    <scope>NUCLEOTIDE SEQUENCE</scope>
</reference>
<proteinExistence type="predicted"/>
<evidence type="ECO:0000313" key="2">
    <source>
        <dbReference type="Proteomes" id="UP000887116"/>
    </source>
</evidence>
<gene>
    <name evidence="1" type="ORF">TNCT_724441</name>
</gene>
<comment type="caution">
    <text evidence="1">The sequence shown here is derived from an EMBL/GenBank/DDBJ whole genome shotgun (WGS) entry which is preliminary data.</text>
</comment>
<dbReference type="AlphaFoldDB" id="A0A8X6L863"/>
<evidence type="ECO:0000313" key="1">
    <source>
        <dbReference type="EMBL" id="GFQ99081.1"/>
    </source>
</evidence>